<dbReference type="InterPro" id="IPR011611">
    <property type="entry name" value="PfkB_dom"/>
</dbReference>
<reference evidence="5 6" key="1">
    <citation type="submission" date="2016-02" db="EMBL/GenBank/DDBJ databases">
        <title>Genome sequence of Clostridium thermobutyricum DSM 4928.</title>
        <authorList>
            <person name="Poehlein A."/>
            <person name="Daniel R."/>
        </authorList>
    </citation>
    <scope>NUCLEOTIDE SEQUENCE [LARGE SCALE GENOMIC DNA]</scope>
    <source>
        <strain evidence="5 6">DSM 4928</strain>
    </source>
</reference>
<dbReference type="Gene3D" id="3.40.1190.20">
    <property type="match status" value="1"/>
</dbReference>
<dbReference type="InterPro" id="IPR052700">
    <property type="entry name" value="Carb_kinase_PfkB-like"/>
</dbReference>
<evidence type="ECO:0000256" key="2">
    <source>
        <dbReference type="ARBA" id="ARBA00022679"/>
    </source>
</evidence>
<gene>
    <name evidence="5" type="primary">kdgK_1</name>
    <name evidence="5" type="ORF">CLTHE_16470</name>
</gene>
<comment type="similarity">
    <text evidence="1">Belongs to the carbohydrate kinase PfkB family.</text>
</comment>
<evidence type="ECO:0000313" key="5">
    <source>
        <dbReference type="EMBL" id="OPX47737.1"/>
    </source>
</evidence>
<dbReference type="GO" id="GO:0008673">
    <property type="term" value="F:2-dehydro-3-deoxygluconokinase activity"/>
    <property type="evidence" value="ECO:0007669"/>
    <property type="project" value="UniProtKB-EC"/>
</dbReference>
<proteinExistence type="inferred from homology"/>
<dbReference type="Pfam" id="PF00294">
    <property type="entry name" value="PfkB"/>
    <property type="match status" value="1"/>
</dbReference>
<dbReference type="EMBL" id="LTAY01000038">
    <property type="protein sequence ID" value="OPX47737.1"/>
    <property type="molecule type" value="Genomic_DNA"/>
</dbReference>
<accession>A0A1V4SUZ1</accession>
<comment type="caution">
    <text evidence="5">The sequence shown here is derived from an EMBL/GenBank/DDBJ whole genome shotgun (WGS) entry which is preliminary data.</text>
</comment>
<organism evidence="5 6">
    <name type="scientific">Clostridium thermobutyricum DSM 4928</name>
    <dbReference type="NCBI Taxonomy" id="1121339"/>
    <lineage>
        <taxon>Bacteria</taxon>
        <taxon>Bacillati</taxon>
        <taxon>Bacillota</taxon>
        <taxon>Clostridia</taxon>
        <taxon>Eubacteriales</taxon>
        <taxon>Clostridiaceae</taxon>
        <taxon>Clostridium</taxon>
    </lineage>
</organism>
<keyword evidence="2 5" id="KW-0808">Transferase</keyword>
<sequence length="341" mass="38610">MKNFKMSGKKILGFGEIMLRLTPPNNQKIIQANSFDAVYSGGEGNVIASLAMFGHDTKFVTKLPENYLGDRVLNKFRGYNVDVNDVILGEGRLGIYYSEIGHGFRSTEVIYDRKYSAISMAKKEEFDIEKMLDSVGLIHLSGITPALSNELYEFLLELIKECKKRGILISYDSNYRAKLWTIEEARGFLEKILPYVDFAFLGYLDMINILKFEDIEDKFDKKLESLYKKLFFKYPNLKYAACTTRKVNSINNNTLKGYLFNGENLINSNEYTFDILDRVGGGDAFTAGILNGILKGIDERRTVEFGTCASVLKHSIIGDVNLVNEETINSLIDSGLCNIKR</sequence>
<dbReference type="AlphaFoldDB" id="A0A1V4SUZ1"/>
<protein>
    <submittedName>
        <fullName evidence="5">2-dehydro-3-deoxygluconokinase</fullName>
        <ecNumber evidence="5">2.7.1.45</ecNumber>
    </submittedName>
</protein>
<dbReference type="CDD" id="cd01166">
    <property type="entry name" value="KdgK"/>
    <property type="match status" value="1"/>
</dbReference>
<name>A0A1V4SUZ1_9CLOT</name>
<dbReference type="PANTHER" id="PTHR43320:SF2">
    <property type="entry name" value="2-DEHYDRO-3-DEOXYGLUCONOKINASE_2-DEHYDRO-3-DEOXYGALACTONOKINASE"/>
    <property type="match status" value="1"/>
</dbReference>
<dbReference type="SUPFAM" id="SSF53613">
    <property type="entry name" value="Ribokinase-like"/>
    <property type="match status" value="1"/>
</dbReference>
<dbReference type="Proteomes" id="UP000191448">
    <property type="component" value="Unassembled WGS sequence"/>
</dbReference>
<evidence type="ECO:0000313" key="6">
    <source>
        <dbReference type="Proteomes" id="UP000191448"/>
    </source>
</evidence>
<dbReference type="InterPro" id="IPR029056">
    <property type="entry name" value="Ribokinase-like"/>
</dbReference>
<dbReference type="EC" id="2.7.1.45" evidence="5"/>
<dbReference type="PANTHER" id="PTHR43320">
    <property type="entry name" value="SUGAR KINASE"/>
    <property type="match status" value="1"/>
</dbReference>
<evidence type="ECO:0000259" key="4">
    <source>
        <dbReference type="Pfam" id="PF00294"/>
    </source>
</evidence>
<evidence type="ECO:0000256" key="1">
    <source>
        <dbReference type="ARBA" id="ARBA00010688"/>
    </source>
</evidence>
<evidence type="ECO:0000256" key="3">
    <source>
        <dbReference type="ARBA" id="ARBA00022777"/>
    </source>
</evidence>
<feature type="domain" description="Carbohydrate kinase PfkB" evidence="4">
    <location>
        <begin position="10"/>
        <end position="201"/>
    </location>
</feature>
<keyword evidence="3 5" id="KW-0418">Kinase</keyword>